<keyword evidence="5" id="KW-1185">Reference proteome</keyword>
<dbReference type="Proteomes" id="UP000051966">
    <property type="component" value="Unassembled WGS sequence"/>
</dbReference>
<dbReference type="EMBL" id="BAKI01000002">
    <property type="protein sequence ID" value="GAF35532.1"/>
    <property type="molecule type" value="Genomic_DNA"/>
</dbReference>
<protein>
    <recommendedName>
        <fullName evidence="6">Integral membrane protein</fullName>
    </recommendedName>
</protein>
<dbReference type="EMBL" id="AZFY01000096">
    <property type="protein sequence ID" value="KRM07399.1"/>
    <property type="molecule type" value="Genomic_DNA"/>
</dbReference>
<dbReference type="PATRIC" id="fig|1423743.5.peg.367"/>
<organism evidence="2 4">
    <name type="scientific">Lentilactobacillus farraginis DSM 18382 = JCM 14108</name>
    <dbReference type="NCBI Taxonomy" id="1423743"/>
    <lineage>
        <taxon>Bacteria</taxon>
        <taxon>Bacillati</taxon>
        <taxon>Bacillota</taxon>
        <taxon>Bacilli</taxon>
        <taxon>Lactobacillales</taxon>
        <taxon>Lactobacillaceae</taxon>
        <taxon>Lentilactobacillus</taxon>
    </lineage>
</organism>
<keyword evidence="1" id="KW-0472">Membrane</keyword>
<name>X0PFC1_9LACO</name>
<feature type="transmembrane region" description="Helical" evidence="1">
    <location>
        <begin position="7"/>
        <end position="30"/>
    </location>
</feature>
<dbReference type="OrthoDB" id="9957436at2"/>
<keyword evidence="1" id="KW-1133">Transmembrane helix</keyword>
<feature type="transmembrane region" description="Helical" evidence="1">
    <location>
        <begin position="36"/>
        <end position="61"/>
    </location>
</feature>
<comment type="caution">
    <text evidence="2">The sequence shown here is derived from an EMBL/GenBank/DDBJ whole genome shotgun (WGS) entry which is preliminary data.</text>
</comment>
<dbReference type="STRING" id="1423743.FD41_GL000353"/>
<gene>
    <name evidence="3" type="ORF">FD41_GL000353</name>
    <name evidence="2" type="ORF">JCM14108_425</name>
</gene>
<evidence type="ECO:0000313" key="2">
    <source>
        <dbReference type="EMBL" id="GAF35532.1"/>
    </source>
</evidence>
<proteinExistence type="predicted"/>
<reference evidence="2" key="1">
    <citation type="journal article" date="2014" name="Genome Announc.">
        <title>Draft Genome Sequences of Two Lactobacillus Strains, L. farraginis JCM 14108T and L. composti JCM 14202T, Isolated from Compost of Distilled Shochu Residue.</title>
        <authorList>
            <person name="Yuki M."/>
            <person name="Oshima K."/>
            <person name="Suda W."/>
            <person name="Kitahara M."/>
            <person name="Kitamura K."/>
            <person name="Iida T."/>
            <person name="Hattori M."/>
            <person name="Ohkuma M."/>
        </authorList>
    </citation>
    <scope>NUCLEOTIDE SEQUENCE [LARGE SCALE GENOMIC DNA]</scope>
    <source>
        <strain evidence="2">JCM 14108</strain>
    </source>
</reference>
<reference evidence="3 5" key="2">
    <citation type="journal article" date="2015" name="Genome Announc.">
        <title>Expanding the biotechnology potential of lactobacilli through comparative genomics of 213 strains and associated genera.</title>
        <authorList>
            <person name="Sun Z."/>
            <person name="Harris H.M."/>
            <person name="McCann A."/>
            <person name="Guo C."/>
            <person name="Argimon S."/>
            <person name="Zhang W."/>
            <person name="Yang X."/>
            <person name="Jeffery I.B."/>
            <person name="Cooney J.C."/>
            <person name="Kagawa T.F."/>
            <person name="Liu W."/>
            <person name="Song Y."/>
            <person name="Salvetti E."/>
            <person name="Wrobel A."/>
            <person name="Rasinkangas P."/>
            <person name="Parkhill J."/>
            <person name="Rea M.C."/>
            <person name="O'Sullivan O."/>
            <person name="Ritari J."/>
            <person name="Douillard F.P."/>
            <person name="Paul Ross R."/>
            <person name="Yang R."/>
            <person name="Briner A.E."/>
            <person name="Felis G.E."/>
            <person name="de Vos W.M."/>
            <person name="Barrangou R."/>
            <person name="Klaenhammer T.R."/>
            <person name="Caufield P.W."/>
            <person name="Cui Y."/>
            <person name="Zhang H."/>
            <person name="O'Toole P.W."/>
        </authorList>
    </citation>
    <scope>NUCLEOTIDE SEQUENCE [LARGE SCALE GENOMIC DNA]</scope>
    <source>
        <strain evidence="3 5">DSM 18382</strain>
    </source>
</reference>
<sequence length="67" mass="7912">MRKTLKVFGTVYIGMEMMMIFLHLIFDWLILGSIQWWPLAMLVGISTPTYIVVSVGLIYFIERKRRS</sequence>
<evidence type="ECO:0000256" key="1">
    <source>
        <dbReference type="SAM" id="Phobius"/>
    </source>
</evidence>
<evidence type="ECO:0000313" key="5">
    <source>
        <dbReference type="Proteomes" id="UP000051966"/>
    </source>
</evidence>
<dbReference type="AlphaFoldDB" id="X0PFC1"/>
<evidence type="ECO:0000313" key="4">
    <source>
        <dbReference type="Proteomes" id="UP000019488"/>
    </source>
</evidence>
<evidence type="ECO:0000313" key="3">
    <source>
        <dbReference type="EMBL" id="KRM07399.1"/>
    </source>
</evidence>
<dbReference type="RefSeq" id="WP_035177840.1">
    <property type="nucleotide sequence ID" value="NZ_AZFY01000096.1"/>
</dbReference>
<accession>X0PFC1</accession>
<dbReference type="Proteomes" id="UP000019488">
    <property type="component" value="Unassembled WGS sequence"/>
</dbReference>
<evidence type="ECO:0008006" key="6">
    <source>
        <dbReference type="Google" id="ProtNLM"/>
    </source>
</evidence>
<keyword evidence="1" id="KW-0812">Transmembrane</keyword>